<feature type="region of interest" description="Disordered" evidence="1">
    <location>
        <begin position="512"/>
        <end position="538"/>
    </location>
</feature>
<feature type="region of interest" description="Disordered" evidence="1">
    <location>
        <begin position="1282"/>
        <end position="1346"/>
    </location>
</feature>
<dbReference type="Proteomes" id="UP000803844">
    <property type="component" value="Unassembled WGS sequence"/>
</dbReference>
<proteinExistence type="predicted"/>
<feature type="compositionally biased region" description="Basic and acidic residues" evidence="1">
    <location>
        <begin position="196"/>
        <end position="213"/>
    </location>
</feature>
<feature type="compositionally biased region" description="Polar residues" evidence="1">
    <location>
        <begin position="1086"/>
        <end position="1106"/>
    </location>
</feature>
<feature type="compositionally biased region" description="Polar residues" evidence="1">
    <location>
        <begin position="644"/>
        <end position="664"/>
    </location>
</feature>
<sequence>MAAWDLHHRGADSLPQALGRQFRYVDEVDIGNLFIQSNILDMKPDTDAMLSPVREEKAGIAWDAPLAIHVHIDFHDPAVKSVYNRTYYSSQSFTPTDRICRGLLRRIQHCSEELITRRDPNALNPTQCLHRGPRSPRFELTFTIQRLGHSGTWAKRVFQSYQKHALTSASAMDVARSTHSIIALFLRRHDEGFQWPDEPAHDEYSPPPRKPETFRPSPTGPLDLRCIPRGLFMERSQTWELPPGYSVELTLESNNPARHQPEIARRLKVDSMQPSPLNLGLSEDLLWQAYQSVQGVFDQKKSAFDVQHVNCDRFDSLQDSGCQHFDENALDVELRVFNNLGPMYEHLHRGIKSRLRLFTCPDGQDCDEFVSKISDCFAQSRDRTDKLVDKLPDVDFRIAELIGHGWHAKNCARFTVDGTQRHSRHSIEALLDRLRTGVRDVLRGHDVAVRMVAYTRGHLVVDKALIARDHKQTPVPESLTLEQDQQHVLIARLKTRIQRDMDVICKDTCDLDNMSNGPYTPEQPPRHTRPRYSPEVSLRKSSRVFPLVPARYKEKEQCGERATAVVVTSQDPAANDRQNFDSREQARRGIVKLGSAIHLRLPTIIHEAGAHHDDDEVSGRHVVGGLKPAAEVYSVSARSDCDTDSNSTHSSMPALTESDTSSPGQSMLITPNIGRGSPPILAHGIIPFRSGSNASQLSAPWMVVETSAPSSTTFPEVERFTEVKPAVPRSDEIPSTRPVTPSGATAKNSAPVDTPRALMSPSGDEETPLAHRQMMRRGPTESELPQGPAAPRELSSPELTPPSPRVLVAPLGPSSGEHEGVAPDCPKPVTAGQVGANSVVRPPPQDLPAEGWLLHCVEATDDLGDEEEEEEKEETHKSHEEDIMIGASVTAATDVDPLAAATLNKPMMTEQESLDEATRHKLSLFNFAFPTQDKDRETKNPATFQHSGPIGDGAVSMAPDQPVGMSDGPETEQEIPFSDAGLDARTDSDTSEILTSEIGEHAAFDFGFDKVEPPVLDTSAALRGPARGTDPEPPDTTCTSSAALTNDLARTDIVGTEESSQEPEFANIHASPVPTEDRKPVDVSKTRLSAPTARNATSVSNQNPSYATHVGMGNNVQQLLPPLPLFTSLAATANTAGQSPSRASFSSSSSSWEDYVSNGRQSTDSVDTITPSPAADDANDDGLPSAKHLGAPTAGLLGLHESRWAELGIRTALTGTHAFDLPSTTTEVDVGAVPEEHEHSIIIKNTKSKQAAAAANTCAQGARAEATESPSSSSLRKIILVKHKKSSSSMMPATKTHRSSKKEDRQLTTMKKTKKKQEQKRKEEQPNKSMPAADDGDVGEIAVADGGEEEEMELRRWWWRRKTAWLPCMLKVSNYHYESLV</sequence>
<feature type="region of interest" description="Disordered" evidence="1">
    <location>
        <begin position="638"/>
        <end position="664"/>
    </location>
</feature>
<dbReference type="EMBL" id="MU032345">
    <property type="protein sequence ID" value="KAF3768969.1"/>
    <property type="molecule type" value="Genomic_DNA"/>
</dbReference>
<feature type="region of interest" description="Disordered" evidence="1">
    <location>
        <begin position="196"/>
        <end position="220"/>
    </location>
</feature>
<evidence type="ECO:0008006" key="4">
    <source>
        <dbReference type="Google" id="ProtNLM"/>
    </source>
</evidence>
<dbReference type="GeneID" id="63839647"/>
<protein>
    <recommendedName>
        <fullName evidence="4">Pt repeat family protein</fullName>
    </recommendedName>
</protein>
<accession>A0A9P4Y8L2</accession>
<gene>
    <name evidence="2" type="ORF">M406DRAFT_349984</name>
</gene>
<name>A0A9P4Y8L2_CRYP1</name>
<reference evidence="2" key="1">
    <citation type="journal article" date="2020" name="Phytopathology">
        <title>Genome sequence of the chestnut blight fungus Cryphonectria parasitica EP155: A fundamental resource for an archetypical invasive plant pathogen.</title>
        <authorList>
            <person name="Crouch J.A."/>
            <person name="Dawe A."/>
            <person name="Aerts A."/>
            <person name="Barry K."/>
            <person name="Churchill A.C.L."/>
            <person name="Grimwood J."/>
            <person name="Hillman B."/>
            <person name="Milgroom M.G."/>
            <person name="Pangilinan J."/>
            <person name="Smith M."/>
            <person name="Salamov A."/>
            <person name="Schmutz J."/>
            <person name="Yadav J."/>
            <person name="Grigoriev I.V."/>
            <person name="Nuss D."/>
        </authorList>
    </citation>
    <scope>NUCLEOTIDE SEQUENCE</scope>
    <source>
        <strain evidence="2">EP155</strain>
    </source>
</reference>
<evidence type="ECO:0000256" key="1">
    <source>
        <dbReference type="SAM" id="MobiDB-lite"/>
    </source>
</evidence>
<evidence type="ECO:0000313" key="2">
    <source>
        <dbReference type="EMBL" id="KAF3768969.1"/>
    </source>
</evidence>
<feature type="compositionally biased region" description="Low complexity" evidence="1">
    <location>
        <begin position="1137"/>
        <end position="1158"/>
    </location>
</feature>
<keyword evidence="3" id="KW-1185">Reference proteome</keyword>
<feature type="region of interest" description="Disordered" evidence="1">
    <location>
        <begin position="1136"/>
        <end position="1187"/>
    </location>
</feature>
<feature type="compositionally biased region" description="Polar residues" evidence="1">
    <location>
        <begin position="737"/>
        <end position="748"/>
    </location>
</feature>
<dbReference type="RefSeq" id="XP_040779930.1">
    <property type="nucleotide sequence ID" value="XM_040922518.1"/>
</dbReference>
<feature type="region of interest" description="Disordered" evidence="1">
    <location>
        <begin position="964"/>
        <end position="990"/>
    </location>
</feature>
<feature type="compositionally biased region" description="Basic and acidic residues" evidence="1">
    <location>
        <begin position="1075"/>
        <end position="1085"/>
    </location>
</feature>
<dbReference type="OrthoDB" id="5144858at2759"/>
<evidence type="ECO:0000313" key="3">
    <source>
        <dbReference type="Proteomes" id="UP000803844"/>
    </source>
</evidence>
<feature type="compositionally biased region" description="Polar residues" evidence="1">
    <location>
        <begin position="1159"/>
        <end position="1171"/>
    </location>
</feature>
<comment type="caution">
    <text evidence="2">The sequence shown here is derived from an EMBL/GenBank/DDBJ whole genome shotgun (WGS) entry which is preliminary data.</text>
</comment>
<feature type="region of interest" description="Disordered" evidence="1">
    <location>
        <begin position="1020"/>
        <end position="1040"/>
    </location>
</feature>
<organism evidence="2 3">
    <name type="scientific">Cryphonectria parasitica (strain ATCC 38755 / EP155)</name>
    <dbReference type="NCBI Taxonomy" id="660469"/>
    <lineage>
        <taxon>Eukaryota</taxon>
        <taxon>Fungi</taxon>
        <taxon>Dikarya</taxon>
        <taxon>Ascomycota</taxon>
        <taxon>Pezizomycotina</taxon>
        <taxon>Sordariomycetes</taxon>
        <taxon>Sordariomycetidae</taxon>
        <taxon>Diaporthales</taxon>
        <taxon>Cryphonectriaceae</taxon>
        <taxon>Cryphonectria-Endothia species complex</taxon>
        <taxon>Cryphonectria</taxon>
    </lineage>
</organism>
<feature type="region of interest" description="Disordered" evidence="1">
    <location>
        <begin position="722"/>
        <end position="824"/>
    </location>
</feature>
<feature type="region of interest" description="Disordered" evidence="1">
    <location>
        <begin position="1056"/>
        <end position="1110"/>
    </location>
</feature>